<dbReference type="PANTHER" id="PTHR34072:SF52">
    <property type="entry name" value="RIBONUCLEASE H"/>
    <property type="match status" value="1"/>
</dbReference>
<evidence type="ECO:0000256" key="4">
    <source>
        <dbReference type="ARBA" id="ARBA00022759"/>
    </source>
</evidence>
<feature type="domain" description="Reverse transcriptase RNase H-like" evidence="7">
    <location>
        <begin position="219"/>
        <end position="261"/>
    </location>
</feature>
<dbReference type="AlphaFoldDB" id="A0A699GUI2"/>
<reference evidence="8" key="1">
    <citation type="journal article" date="2019" name="Sci. Rep.">
        <title>Draft genome of Tanacetum cinerariifolium, the natural source of mosquito coil.</title>
        <authorList>
            <person name="Yamashiro T."/>
            <person name="Shiraishi A."/>
            <person name="Satake H."/>
            <person name="Nakayama K."/>
        </authorList>
    </citation>
    <scope>NUCLEOTIDE SEQUENCE</scope>
</reference>
<dbReference type="Pfam" id="PF17917">
    <property type="entry name" value="RT_RNaseH"/>
    <property type="match status" value="1"/>
</dbReference>
<keyword evidence="6 8" id="KW-0695">RNA-directed DNA polymerase</keyword>
<evidence type="ECO:0000259" key="7">
    <source>
        <dbReference type="Pfam" id="PF17917"/>
    </source>
</evidence>
<name>A0A699GUI2_TANCI</name>
<organism evidence="8">
    <name type="scientific">Tanacetum cinerariifolium</name>
    <name type="common">Dalmatian daisy</name>
    <name type="synonym">Chrysanthemum cinerariifolium</name>
    <dbReference type="NCBI Taxonomy" id="118510"/>
    <lineage>
        <taxon>Eukaryota</taxon>
        <taxon>Viridiplantae</taxon>
        <taxon>Streptophyta</taxon>
        <taxon>Embryophyta</taxon>
        <taxon>Tracheophyta</taxon>
        <taxon>Spermatophyta</taxon>
        <taxon>Magnoliopsida</taxon>
        <taxon>eudicotyledons</taxon>
        <taxon>Gunneridae</taxon>
        <taxon>Pentapetalae</taxon>
        <taxon>asterids</taxon>
        <taxon>campanulids</taxon>
        <taxon>Asterales</taxon>
        <taxon>Asteraceae</taxon>
        <taxon>Asteroideae</taxon>
        <taxon>Anthemideae</taxon>
        <taxon>Anthemidinae</taxon>
        <taxon>Tanacetum</taxon>
    </lineage>
</organism>
<gene>
    <name evidence="8" type="ORF">Tci_200751</name>
</gene>
<dbReference type="GO" id="GO:0004519">
    <property type="term" value="F:endonuclease activity"/>
    <property type="evidence" value="ECO:0007669"/>
    <property type="project" value="UniProtKB-KW"/>
</dbReference>
<dbReference type="SUPFAM" id="SSF56672">
    <property type="entry name" value="DNA/RNA polymerases"/>
    <property type="match status" value="1"/>
</dbReference>
<evidence type="ECO:0000256" key="3">
    <source>
        <dbReference type="ARBA" id="ARBA00022722"/>
    </source>
</evidence>
<dbReference type="PANTHER" id="PTHR34072">
    <property type="entry name" value="ENZYMATIC POLYPROTEIN-RELATED"/>
    <property type="match status" value="1"/>
</dbReference>
<dbReference type="GO" id="GO:0016787">
    <property type="term" value="F:hydrolase activity"/>
    <property type="evidence" value="ECO:0007669"/>
    <property type="project" value="UniProtKB-KW"/>
</dbReference>
<accession>A0A699GUI2</accession>
<dbReference type="InterPro" id="IPR041373">
    <property type="entry name" value="RT_RNaseH"/>
</dbReference>
<protein>
    <submittedName>
        <fullName evidence="8">Reverse transcriptase domain-containing protein</fullName>
    </submittedName>
</protein>
<dbReference type="Gene3D" id="3.10.10.10">
    <property type="entry name" value="HIV Type 1 Reverse Transcriptase, subunit A, domain 1"/>
    <property type="match status" value="1"/>
</dbReference>
<keyword evidence="5" id="KW-0378">Hydrolase</keyword>
<keyword evidence="2" id="KW-0548">Nucleotidyltransferase</keyword>
<evidence type="ECO:0000256" key="6">
    <source>
        <dbReference type="ARBA" id="ARBA00022918"/>
    </source>
</evidence>
<proteinExistence type="predicted"/>
<keyword evidence="1" id="KW-0808">Transferase</keyword>
<dbReference type="InterPro" id="IPR043502">
    <property type="entry name" value="DNA/RNA_pol_sf"/>
</dbReference>
<evidence type="ECO:0000256" key="1">
    <source>
        <dbReference type="ARBA" id="ARBA00022679"/>
    </source>
</evidence>
<evidence type="ECO:0000256" key="5">
    <source>
        <dbReference type="ARBA" id="ARBA00022801"/>
    </source>
</evidence>
<dbReference type="GO" id="GO:0003964">
    <property type="term" value="F:RNA-directed DNA polymerase activity"/>
    <property type="evidence" value="ECO:0007669"/>
    <property type="project" value="UniProtKB-KW"/>
</dbReference>
<comment type="caution">
    <text evidence="8">The sequence shown here is derived from an EMBL/GenBank/DDBJ whole genome shotgun (WGS) entry which is preliminary data.</text>
</comment>
<evidence type="ECO:0000313" key="8">
    <source>
        <dbReference type="EMBL" id="GEW28775.1"/>
    </source>
</evidence>
<dbReference type="EMBL" id="BKCJ010052291">
    <property type="protein sequence ID" value="GEW28775.1"/>
    <property type="molecule type" value="Genomic_DNA"/>
</dbReference>
<evidence type="ECO:0000256" key="2">
    <source>
        <dbReference type="ARBA" id="ARBA00022695"/>
    </source>
</evidence>
<keyword evidence="4" id="KW-0255">Endonuclease</keyword>
<sequence>MVKISTSFILKLSGLCDLMGGLEPLSSLRLTFKDGQFGGAYSLNDGRTYGVFCGLGLSTLSSIISRSPIGLSYASNHDMHLELGSFDVVIRMDWLSRYHDAIVYDETIVRIPYDDEVLMIRGDDAEKGISMKKTEEKSEDKRLENVPIVQVFIKTKFLTRGSSGFISKKKDESFRMCIDYRELNKLTVKNRYLIPRSGYHQLRVREEDIPTTAFRTRYVLTQKEKVIAYASRQLKVHEKNYMTHDLELGAVKELNIRQRRWLELVSDYDHEIRYHPGKANVVADALSRKERIKSLRVRALVMMLSLNLPVQILNAQAKARKKENYVIKDLFGMIKKLEPRADITLCLRNRVRYHVLEI</sequence>
<keyword evidence="3" id="KW-0540">Nuclease</keyword>